<dbReference type="Gene3D" id="2.120.10.10">
    <property type="match status" value="1"/>
</dbReference>
<feature type="signal peptide" evidence="1">
    <location>
        <begin position="1"/>
        <end position="24"/>
    </location>
</feature>
<dbReference type="SUPFAM" id="SSF50939">
    <property type="entry name" value="Sialidases"/>
    <property type="match status" value="1"/>
</dbReference>
<dbReference type="Pfam" id="PF15892">
    <property type="entry name" value="BNR_4"/>
    <property type="match status" value="1"/>
</dbReference>
<evidence type="ECO:0000313" key="3">
    <source>
        <dbReference type="Proteomes" id="UP000322699"/>
    </source>
</evidence>
<keyword evidence="3" id="KW-1185">Reference proteome</keyword>
<evidence type="ECO:0000256" key="1">
    <source>
        <dbReference type="SAM" id="SignalP"/>
    </source>
</evidence>
<evidence type="ECO:0008006" key="4">
    <source>
        <dbReference type="Google" id="ProtNLM"/>
    </source>
</evidence>
<keyword evidence="1" id="KW-0732">Signal</keyword>
<organism evidence="2 3">
    <name type="scientific">Rubripirellula obstinata</name>
    <dbReference type="NCBI Taxonomy" id="406547"/>
    <lineage>
        <taxon>Bacteria</taxon>
        <taxon>Pseudomonadati</taxon>
        <taxon>Planctomycetota</taxon>
        <taxon>Planctomycetia</taxon>
        <taxon>Pirellulales</taxon>
        <taxon>Pirellulaceae</taxon>
        <taxon>Rubripirellula</taxon>
    </lineage>
</organism>
<dbReference type="EMBL" id="VRLW01000001">
    <property type="protein sequence ID" value="KAA1259899.1"/>
    <property type="molecule type" value="Genomic_DNA"/>
</dbReference>
<comment type="caution">
    <text evidence="2">The sequence shown here is derived from an EMBL/GenBank/DDBJ whole genome shotgun (WGS) entry which is preliminary data.</text>
</comment>
<reference evidence="2 3" key="1">
    <citation type="submission" date="2019-08" db="EMBL/GenBank/DDBJ databases">
        <title>Deep-cultivation of Planctomycetes and their phenomic and genomic characterization uncovers novel biology.</title>
        <authorList>
            <person name="Wiegand S."/>
            <person name="Jogler M."/>
            <person name="Boedeker C."/>
            <person name="Pinto D."/>
            <person name="Vollmers J."/>
            <person name="Rivas-Marin E."/>
            <person name="Kohn T."/>
            <person name="Peeters S.H."/>
            <person name="Heuer A."/>
            <person name="Rast P."/>
            <person name="Oberbeckmann S."/>
            <person name="Bunk B."/>
            <person name="Jeske O."/>
            <person name="Meyerdierks A."/>
            <person name="Storesund J.E."/>
            <person name="Kallscheuer N."/>
            <person name="Luecker S."/>
            <person name="Lage O.M."/>
            <person name="Pohl T."/>
            <person name="Merkel B.J."/>
            <person name="Hornburger P."/>
            <person name="Mueller R.-W."/>
            <person name="Bruemmer F."/>
            <person name="Labrenz M."/>
            <person name="Spormann A.M."/>
            <person name="Op Den Camp H."/>
            <person name="Overmann J."/>
            <person name="Amann R."/>
            <person name="Jetten M.S.M."/>
            <person name="Mascher T."/>
            <person name="Medema M.H."/>
            <person name="Devos D.P."/>
            <person name="Kaster A.-K."/>
            <person name="Ovreas L."/>
            <person name="Rohde M."/>
            <person name="Galperin M.Y."/>
            <person name="Jogler C."/>
        </authorList>
    </citation>
    <scope>NUCLEOTIDE SEQUENCE [LARGE SCALE GENOMIC DNA]</scope>
    <source>
        <strain evidence="2 3">LF1</strain>
    </source>
</reference>
<dbReference type="RefSeq" id="WP_084422472.1">
    <property type="nucleotide sequence ID" value="NZ_LWSK01000020.1"/>
</dbReference>
<protein>
    <recommendedName>
        <fullName evidence="4">BNR/Asp-box repeat protein</fullName>
    </recommendedName>
</protein>
<dbReference type="AlphaFoldDB" id="A0A5B1CJK6"/>
<dbReference type="InterPro" id="IPR036278">
    <property type="entry name" value="Sialidase_sf"/>
</dbReference>
<proteinExistence type="predicted"/>
<sequence length="490" mass="55297" precursor="true">MPFLSTLRWTLLALAVMAPFQGLAVEGSDQRPVQTDQIELIDKTTVDQQALTFAFGPAARFSTAVNGRTHQQTPLTTYRGYQYVTYYDAQRRVCIGRRKLPSSDWEIIRFQDHKFKTNDSHNATVLGICDKDGTIHMAFDHHATPLNYRVSKLGVAHDPDSVAWTAELFGGVSHTLGSVTPDDSVTYPRFVPAPNGNLMLYYRAVTSGNGDGIIEEYDGDTHDWTPGLGKFISRDIGTYSVDGETSLYRCPYVDSVSYAGNRLHASWIWRDRFEKTNPKNQHDLCYAYSDDDGRTWHNSNGKQIAETGKKFIHLNSPGLVVAPIPINFGLTNQNTHYAYQDGSIHVLLRHHLPGKPQGTWEKRYHHYWRSSDGTWQKEVLPFAGDRPKLVGTKDRSFVLVYTDNDQLLIAKGSPRVDSTGWDWSNVKLSKRESTIGDALVDLQRWEAEKVLSIYSQTAPARLLETNLNEPLNGFPSSLHVIDYRLTETAQ</sequence>
<name>A0A5B1CJK6_9BACT</name>
<gene>
    <name evidence="2" type="ORF">LF1_24360</name>
</gene>
<evidence type="ECO:0000313" key="2">
    <source>
        <dbReference type="EMBL" id="KAA1259899.1"/>
    </source>
</evidence>
<dbReference type="Proteomes" id="UP000322699">
    <property type="component" value="Unassembled WGS sequence"/>
</dbReference>
<feature type="chain" id="PRO_5022824533" description="BNR/Asp-box repeat protein" evidence="1">
    <location>
        <begin position="25"/>
        <end position="490"/>
    </location>
</feature>
<accession>A0A5B1CJK6</accession>